<evidence type="ECO:0000259" key="1">
    <source>
        <dbReference type="Pfam" id="PF13098"/>
    </source>
</evidence>
<organism evidence="2">
    <name type="scientific">groundwater metagenome</name>
    <dbReference type="NCBI Taxonomy" id="717931"/>
    <lineage>
        <taxon>unclassified sequences</taxon>
        <taxon>metagenomes</taxon>
        <taxon>ecological metagenomes</taxon>
    </lineage>
</organism>
<dbReference type="Gene3D" id="3.40.30.10">
    <property type="entry name" value="Glutaredoxin"/>
    <property type="match status" value="1"/>
</dbReference>
<sequence>MATVLIEIFTSPTCPHCPAAVKATKELFRKHEELKKEVTWKEMSTGTPAGYNKARTYGISSVPTIILTNLKTNERFGVGGAPNDKKYLDMIYNALGNSPEKDAHKEIKKEHIENKSNNEGGLIDKFANLFR</sequence>
<dbReference type="Pfam" id="PF13098">
    <property type="entry name" value="Thioredoxin_2"/>
    <property type="match status" value="1"/>
</dbReference>
<gene>
    <name evidence="2" type="ORF">MSIBF_A1510011</name>
</gene>
<evidence type="ECO:0000313" key="2">
    <source>
        <dbReference type="EMBL" id="CEG11545.1"/>
    </source>
</evidence>
<dbReference type="EMBL" id="CCXY01000059">
    <property type="protein sequence ID" value="CEG11545.1"/>
    <property type="molecule type" value="Genomic_DNA"/>
</dbReference>
<name>A0A098E989_9ZZZZ</name>
<protein>
    <recommendedName>
        <fullName evidence="1">Thioredoxin-like fold domain-containing protein</fullName>
    </recommendedName>
</protein>
<feature type="domain" description="Thioredoxin-like fold" evidence="1">
    <location>
        <begin position="7"/>
        <end position="88"/>
    </location>
</feature>
<reference evidence="2" key="1">
    <citation type="submission" date="2014-09" db="EMBL/GenBank/DDBJ databases">
        <authorList>
            <person name="Probst J Alexander"/>
        </authorList>
    </citation>
    <scope>NUCLEOTIDE SEQUENCE</scope>
</reference>
<dbReference type="AlphaFoldDB" id="A0A098E989"/>
<dbReference type="InterPro" id="IPR036249">
    <property type="entry name" value="Thioredoxin-like_sf"/>
</dbReference>
<dbReference type="InterPro" id="IPR012336">
    <property type="entry name" value="Thioredoxin-like_fold"/>
</dbReference>
<proteinExistence type="predicted"/>
<accession>A0A098E989</accession>
<dbReference type="SUPFAM" id="SSF52833">
    <property type="entry name" value="Thioredoxin-like"/>
    <property type="match status" value="1"/>
</dbReference>